<dbReference type="Pfam" id="PF07901">
    <property type="entry name" value="DUF1672"/>
    <property type="match status" value="1"/>
</dbReference>
<dbReference type="AlphaFoldDB" id="A0A6N2YX57"/>
<reference evidence="1" key="1">
    <citation type="submission" date="2019-11" db="EMBL/GenBank/DDBJ databases">
        <authorList>
            <person name="Feng L."/>
        </authorList>
    </citation>
    <scope>NUCLEOTIDE SEQUENCE</scope>
    <source>
        <strain evidence="1">SsimulansLFYP27</strain>
    </source>
</reference>
<organism evidence="1">
    <name type="scientific">Staphylococcus simulans</name>
    <dbReference type="NCBI Taxonomy" id="1286"/>
    <lineage>
        <taxon>Bacteria</taxon>
        <taxon>Bacillati</taxon>
        <taxon>Bacillota</taxon>
        <taxon>Bacilli</taxon>
        <taxon>Bacillales</taxon>
        <taxon>Staphylococcaceae</taxon>
        <taxon>Staphylococcus</taxon>
    </lineage>
</organism>
<name>A0A6N2YX57_STASI</name>
<dbReference type="InterPro" id="IPR012873">
    <property type="entry name" value="DUF1672"/>
</dbReference>
<dbReference type="EMBL" id="CACRUO010000012">
    <property type="protein sequence ID" value="VYT71619.1"/>
    <property type="molecule type" value="Genomic_DNA"/>
</dbReference>
<evidence type="ECO:0000313" key="1">
    <source>
        <dbReference type="EMBL" id="VYT71619.1"/>
    </source>
</evidence>
<protein>
    <recommendedName>
        <fullName evidence="2">DUF1672 domain-containing protein</fullName>
    </recommendedName>
</protein>
<gene>
    <name evidence="1" type="ORF">SSLFYP27_00051</name>
</gene>
<dbReference type="PROSITE" id="PS51257">
    <property type="entry name" value="PROKAR_LIPOPROTEIN"/>
    <property type="match status" value="1"/>
</dbReference>
<accession>A0A6N2YX57</accession>
<evidence type="ECO:0008006" key="2">
    <source>
        <dbReference type="Google" id="ProtNLM"/>
    </source>
</evidence>
<sequence>MKKICSTIIISTLLLGGCHNLNNSFTNKVPDTMPVNEYKGQGFQPHAEKKVIELAKKHYNEYAELGERFFQDNFGLKVKATNVVGSGDGVEVFVHCDDHDIVFNSSIVLTSDSLGHKGSMRAKGESDELSTQIGKVVSGFDYKANKKEYDELYQYFKDNQKKYSYYGFTKEAINKTQNSGYQNEFFWISGYPIDLAQYDKYYKPLIQMNQKEFSEKYYQARYNATGGVTKTHVITTFFDTNSNYNKDKEDYKLLDLADAIQKNQLGPDKSEVKYTLTYTSNEITTYDGTKNGNNEMSYGVYNSEQ</sequence>
<proteinExistence type="predicted"/>